<dbReference type="FunFam" id="1.10.510.10:FF:000021">
    <property type="entry name" value="Serine/threonine protein kinase"/>
    <property type="match status" value="1"/>
</dbReference>
<evidence type="ECO:0000256" key="8">
    <source>
        <dbReference type="ARBA" id="ARBA00048679"/>
    </source>
</evidence>
<keyword evidence="5 11" id="KW-0418">Kinase</keyword>
<feature type="compositionally biased region" description="Polar residues" evidence="9">
    <location>
        <begin position="299"/>
        <end position="310"/>
    </location>
</feature>
<feature type="non-terminal residue" evidence="11">
    <location>
        <position position="310"/>
    </location>
</feature>
<keyword evidence="12" id="KW-1185">Reference proteome</keyword>
<dbReference type="EMBL" id="QKNV01000095">
    <property type="protein sequence ID" value="PZA21347.1"/>
    <property type="molecule type" value="Genomic_DNA"/>
</dbReference>
<reference evidence="11 12" key="1">
    <citation type="submission" date="2018-06" db="EMBL/GenBank/DDBJ databases">
        <title>Draft genome sequence of Modestobacter versicolor CP153-2.</title>
        <authorList>
            <person name="Gundlapally S.R."/>
        </authorList>
    </citation>
    <scope>NUCLEOTIDE SEQUENCE [LARGE SCALE GENOMIC DNA]</scope>
    <source>
        <strain evidence="11 12">CP153-2</strain>
    </source>
</reference>
<dbReference type="GO" id="GO:0005524">
    <property type="term" value="F:ATP binding"/>
    <property type="evidence" value="ECO:0007669"/>
    <property type="project" value="UniProtKB-KW"/>
</dbReference>
<comment type="caution">
    <text evidence="11">The sequence shown here is derived from an EMBL/GenBank/DDBJ whole genome shotgun (WGS) entry which is preliminary data.</text>
</comment>
<dbReference type="InterPro" id="IPR008271">
    <property type="entry name" value="Ser/Thr_kinase_AS"/>
</dbReference>
<dbReference type="PROSITE" id="PS00108">
    <property type="entry name" value="PROTEIN_KINASE_ST"/>
    <property type="match status" value="1"/>
</dbReference>
<evidence type="ECO:0000256" key="6">
    <source>
        <dbReference type="ARBA" id="ARBA00022840"/>
    </source>
</evidence>
<dbReference type="FunFam" id="3.30.200.20:FF:000035">
    <property type="entry name" value="Serine/threonine protein kinase Stk1"/>
    <property type="match status" value="1"/>
</dbReference>
<dbReference type="AlphaFoldDB" id="A0A323V928"/>
<organism evidence="11 12">
    <name type="scientific">Modestobacter versicolor</name>
    <dbReference type="NCBI Taxonomy" id="429133"/>
    <lineage>
        <taxon>Bacteria</taxon>
        <taxon>Bacillati</taxon>
        <taxon>Actinomycetota</taxon>
        <taxon>Actinomycetes</taxon>
        <taxon>Geodermatophilales</taxon>
        <taxon>Geodermatophilaceae</taxon>
        <taxon>Modestobacter</taxon>
    </lineage>
</organism>
<sequence>MDTVVTDPVVGLVLEGRYRLEERLARGGMSTVYAATDLRLHRTVAVKVMAEHLAHDPAFVDRFTREARATAMLSHVNVVSVSDQGSDQGLVYLVMELVRGRTLRDLLQARGRLTVGEAFAVLEPVLAGLTAAHRAGIAHRDVKPENVLISVEGQVKVADFGLARAVAGTGQTSHTGGVLIGTVAYLSPEQLERGRSDARSDVYAAGVMLYELLTGHPPYAGDSALAVAYQHVHHDVPAPSAEVPGVPWQVDELVARTTRRDPAARPLDAGAFLAELTDLRADLGLARVPVPTGRPADNPTATLRPTNRPT</sequence>
<name>A0A323V928_9ACTN</name>
<keyword evidence="4" id="KW-0547">Nucleotide-binding</keyword>
<dbReference type="GO" id="GO:0004674">
    <property type="term" value="F:protein serine/threonine kinase activity"/>
    <property type="evidence" value="ECO:0007669"/>
    <property type="project" value="UniProtKB-KW"/>
</dbReference>
<evidence type="ECO:0000256" key="9">
    <source>
        <dbReference type="SAM" id="MobiDB-lite"/>
    </source>
</evidence>
<dbReference type="Gene3D" id="3.30.200.20">
    <property type="entry name" value="Phosphorylase Kinase, domain 1"/>
    <property type="match status" value="1"/>
</dbReference>
<evidence type="ECO:0000256" key="4">
    <source>
        <dbReference type="ARBA" id="ARBA00022741"/>
    </source>
</evidence>
<gene>
    <name evidence="11" type="ORF">DMO24_10675</name>
</gene>
<dbReference type="PANTHER" id="PTHR43289:SF34">
    <property type="entry name" value="SERINE_THREONINE-PROTEIN KINASE YBDM-RELATED"/>
    <property type="match status" value="1"/>
</dbReference>
<dbReference type="Gene3D" id="1.10.510.10">
    <property type="entry name" value="Transferase(Phosphotransferase) domain 1"/>
    <property type="match status" value="1"/>
</dbReference>
<comment type="catalytic activity">
    <reaction evidence="7">
        <text>L-threonyl-[protein] + ATP = O-phospho-L-threonyl-[protein] + ADP + H(+)</text>
        <dbReference type="Rhea" id="RHEA:46608"/>
        <dbReference type="Rhea" id="RHEA-COMP:11060"/>
        <dbReference type="Rhea" id="RHEA-COMP:11605"/>
        <dbReference type="ChEBI" id="CHEBI:15378"/>
        <dbReference type="ChEBI" id="CHEBI:30013"/>
        <dbReference type="ChEBI" id="CHEBI:30616"/>
        <dbReference type="ChEBI" id="CHEBI:61977"/>
        <dbReference type="ChEBI" id="CHEBI:456216"/>
        <dbReference type="EC" id="2.7.11.1"/>
    </reaction>
</comment>
<evidence type="ECO:0000259" key="10">
    <source>
        <dbReference type="PROSITE" id="PS50011"/>
    </source>
</evidence>
<feature type="domain" description="Protein kinase" evidence="10">
    <location>
        <begin position="18"/>
        <end position="277"/>
    </location>
</feature>
<dbReference type="SUPFAM" id="SSF56112">
    <property type="entry name" value="Protein kinase-like (PK-like)"/>
    <property type="match status" value="1"/>
</dbReference>
<dbReference type="PANTHER" id="PTHR43289">
    <property type="entry name" value="MITOGEN-ACTIVATED PROTEIN KINASE KINASE KINASE 20-RELATED"/>
    <property type="match status" value="1"/>
</dbReference>
<dbReference type="GO" id="GO:0045717">
    <property type="term" value="P:negative regulation of fatty acid biosynthetic process"/>
    <property type="evidence" value="ECO:0007669"/>
    <property type="project" value="UniProtKB-ARBA"/>
</dbReference>
<evidence type="ECO:0000313" key="12">
    <source>
        <dbReference type="Proteomes" id="UP000247602"/>
    </source>
</evidence>
<dbReference type="PROSITE" id="PS50011">
    <property type="entry name" value="PROTEIN_KINASE_DOM"/>
    <property type="match status" value="1"/>
</dbReference>
<dbReference type="SMART" id="SM00220">
    <property type="entry name" value="S_TKc"/>
    <property type="match status" value="1"/>
</dbReference>
<keyword evidence="3" id="KW-0808">Transferase</keyword>
<comment type="catalytic activity">
    <reaction evidence="8">
        <text>L-seryl-[protein] + ATP = O-phospho-L-seryl-[protein] + ADP + H(+)</text>
        <dbReference type="Rhea" id="RHEA:17989"/>
        <dbReference type="Rhea" id="RHEA-COMP:9863"/>
        <dbReference type="Rhea" id="RHEA-COMP:11604"/>
        <dbReference type="ChEBI" id="CHEBI:15378"/>
        <dbReference type="ChEBI" id="CHEBI:29999"/>
        <dbReference type="ChEBI" id="CHEBI:30616"/>
        <dbReference type="ChEBI" id="CHEBI:83421"/>
        <dbReference type="ChEBI" id="CHEBI:456216"/>
        <dbReference type="EC" id="2.7.11.1"/>
    </reaction>
</comment>
<dbReference type="EC" id="2.7.11.1" evidence="1"/>
<accession>A0A323V928</accession>
<dbReference type="InterPro" id="IPR000719">
    <property type="entry name" value="Prot_kinase_dom"/>
</dbReference>
<evidence type="ECO:0000256" key="3">
    <source>
        <dbReference type="ARBA" id="ARBA00022679"/>
    </source>
</evidence>
<keyword evidence="2 11" id="KW-0723">Serine/threonine-protein kinase</keyword>
<dbReference type="Proteomes" id="UP000247602">
    <property type="component" value="Unassembled WGS sequence"/>
</dbReference>
<evidence type="ECO:0000256" key="5">
    <source>
        <dbReference type="ARBA" id="ARBA00022777"/>
    </source>
</evidence>
<evidence type="ECO:0000256" key="7">
    <source>
        <dbReference type="ARBA" id="ARBA00047899"/>
    </source>
</evidence>
<keyword evidence="6" id="KW-0067">ATP-binding</keyword>
<dbReference type="RefSeq" id="WP_146251590.1">
    <property type="nucleotide sequence ID" value="NZ_QKNV01000095.1"/>
</dbReference>
<evidence type="ECO:0000313" key="11">
    <source>
        <dbReference type="EMBL" id="PZA21347.1"/>
    </source>
</evidence>
<protein>
    <recommendedName>
        <fullName evidence="1">non-specific serine/threonine protein kinase</fullName>
        <ecNumber evidence="1">2.7.11.1</ecNumber>
    </recommendedName>
</protein>
<dbReference type="OrthoDB" id="9762169at2"/>
<dbReference type="CDD" id="cd14014">
    <property type="entry name" value="STKc_PknB_like"/>
    <property type="match status" value="1"/>
</dbReference>
<dbReference type="Pfam" id="PF00069">
    <property type="entry name" value="Pkinase"/>
    <property type="match status" value="1"/>
</dbReference>
<evidence type="ECO:0000256" key="2">
    <source>
        <dbReference type="ARBA" id="ARBA00022527"/>
    </source>
</evidence>
<feature type="region of interest" description="Disordered" evidence="9">
    <location>
        <begin position="290"/>
        <end position="310"/>
    </location>
</feature>
<proteinExistence type="predicted"/>
<evidence type="ECO:0000256" key="1">
    <source>
        <dbReference type="ARBA" id="ARBA00012513"/>
    </source>
</evidence>
<dbReference type="InterPro" id="IPR011009">
    <property type="entry name" value="Kinase-like_dom_sf"/>
</dbReference>